<reference evidence="3" key="1">
    <citation type="submission" date="2017-02" db="EMBL/GenBank/DDBJ databases">
        <authorList>
            <person name="Varghese N."/>
            <person name="Submissions S."/>
        </authorList>
    </citation>
    <scope>NUCLEOTIDE SEQUENCE [LARGE SCALE GENOMIC DNA]</scope>
    <source>
        <strain evidence="3">ATCC 27094</strain>
    </source>
</reference>
<dbReference type="RefSeq" id="WP_085932972.1">
    <property type="nucleotide sequence ID" value="NZ_FUWJ01000001.1"/>
</dbReference>
<organism evidence="2 3">
    <name type="scientific">Enhydrobacter aerosaccus</name>
    <dbReference type="NCBI Taxonomy" id="225324"/>
    <lineage>
        <taxon>Bacteria</taxon>
        <taxon>Pseudomonadati</taxon>
        <taxon>Pseudomonadota</taxon>
        <taxon>Alphaproteobacteria</taxon>
        <taxon>Hyphomicrobiales</taxon>
        <taxon>Enhydrobacter</taxon>
    </lineage>
</organism>
<evidence type="ECO:0000313" key="3">
    <source>
        <dbReference type="Proteomes" id="UP000190092"/>
    </source>
</evidence>
<dbReference type="EMBL" id="FUWJ01000001">
    <property type="protein sequence ID" value="SJZ49351.1"/>
    <property type="molecule type" value="Genomic_DNA"/>
</dbReference>
<accession>A0A1T4L475</accession>
<feature type="domain" description="XdhC Rossmann" evidence="1">
    <location>
        <begin position="82"/>
        <end position="223"/>
    </location>
</feature>
<dbReference type="STRING" id="225324.SAMN02745126_01329"/>
<dbReference type="PANTHER" id="PTHR30388">
    <property type="entry name" value="ALDEHYDE OXIDOREDUCTASE MOLYBDENUM COFACTOR ASSEMBLY PROTEIN"/>
    <property type="match status" value="1"/>
</dbReference>
<sequence>MKSETLAALQEARSKRQAVVLATRLEDAAEALIYLDRAVGELSADTAVVTAARRAIAIGRSDTVELGGQKIFLNVYVPPARLIIVGAVHIAQSLAPMASLLDFDVTVIDPRRAFATDARFPGVKVLQEWADEAFEKIGLDVSTAVVTLTHDPKLDDPALEAALKSDVFYIGALGSKRTHAKRKDRLAEVGISEDQFARIHGPVGLNIGAKSPAEIAVSILGQIIEVRARRLEALAAPKAAAA</sequence>
<dbReference type="AlphaFoldDB" id="A0A1T4L475"/>
<dbReference type="InterPro" id="IPR052698">
    <property type="entry name" value="MoCofactor_Util/Proc"/>
</dbReference>
<dbReference type="Pfam" id="PF13478">
    <property type="entry name" value="XdhC_C"/>
    <property type="match status" value="1"/>
</dbReference>
<name>A0A1T4L475_9HYPH</name>
<dbReference type="Gene3D" id="3.40.50.720">
    <property type="entry name" value="NAD(P)-binding Rossmann-like Domain"/>
    <property type="match status" value="1"/>
</dbReference>
<gene>
    <name evidence="2" type="ORF">SAMN02745126_01329</name>
</gene>
<proteinExistence type="predicted"/>
<dbReference type="OrthoDB" id="9815497at2"/>
<evidence type="ECO:0000259" key="1">
    <source>
        <dbReference type="Pfam" id="PF13478"/>
    </source>
</evidence>
<dbReference type="PANTHER" id="PTHR30388:SF4">
    <property type="entry name" value="MOLYBDENUM COFACTOR INSERTION CHAPERONE PAOD"/>
    <property type="match status" value="1"/>
</dbReference>
<evidence type="ECO:0000313" key="2">
    <source>
        <dbReference type="EMBL" id="SJZ49351.1"/>
    </source>
</evidence>
<dbReference type="InterPro" id="IPR027051">
    <property type="entry name" value="XdhC_Rossmann_dom"/>
</dbReference>
<protein>
    <submittedName>
        <fullName evidence="2">Xanthine dehydrogenase accessory factor</fullName>
    </submittedName>
</protein>
<keyword evidence="3" id="KW-1185">Reference proteome</keyword>
<dbReference type="Proteomes" id="UP000190092">
    <property type="component" value="Unassembled WGS sequence"/>
</dbReference>